<feature type="compositionally biased region" description="Low complexity" evidence="1">
    <location>
        <begin position="1"/>
        <end position="16"/>
    </location>
</feature>
<evidence type="ECO:0000313" key="3">
    <source>
        <dbReference type="Proteomes" id="UP000198802"/>
    </source>
</evidence>
<evidence type="ECO:0000313" key="2">
    <source>
        <dbReference type="EMBL" id="CUU60163.1"/>
    </source>
</evidence>
<reference evidence="3" key="1">
    <citation type="submission" date="2015-11" db="EMBL/GenBank/DDBJ databases">
        <authorList>
            <person name="Varghese N."/>
        </authorList>
    </citation>
    <scope>NUCLEOTIDE SEQUENCE [LARGE SCALE GENOMIC DNA]</scope>
    <source>
        <strain evidence="3">DSM 45899</strain>
    </source>
</reference>
<name>A0A0S4QXC4_9ACTN</name>
<organism evidence="2 3">
    <name type="scientific">Parafrankia irregularis</name>
    <dbReference type="NCBI Taxonomy" id="795642"/>
    <lineage>
        <taxon>Bacteria</taxon>
        <taxon>Bacillati</taxon>
        <taxon>Actinomycetota</taxon>
        <taxon>Actinomycetes</taxon>
        <taxon>Frankiales</taxon>
        <taxon>Frankiaceae</taxon>
        <taxon>Parafrankia</taxon>
    </lineage>
</organism>
<gene>
    <name evidence="2" type="ORF">Ga0074812_13625</name>
</gene>
<proteinExistence type="predicted"/>
<accession>A0A0S4QXC4</accession>
<keyword evidence="3" id="KW-1185">Reference proteome</keyword>
<protein>
    <submittedName>
        <fullName evidence="2">Uncharacterized protein</fullName>
    </submittedName>
</protein>
<dbReference type="AlphaFoldDB" id="A0A0S4QXC4"/>
<dbReference type="Proteomes" id="UP000198802">
    <property type="component" value="Unassembled WGS sequence"/>
</dbReference>
<dbReference type="EMBL" id="FAOZ01000036">
    <property type="protein sequence ID" value="CUU60163.1"/>
    <property type="molecule type" value="Genomic_DNA"/>
</dbReference>
<feature type="region of interest" description="Disordered" evidence="1">
    <location>
        <begin position="77"/>
        <end position="147"/>
    </location>
</feature>
<feature type="region of interest" description="Disordered" evidence="1">
    <location>
        <begin position="1"/>
        <end position="50"/>
    </location>
</feature>
<evidence type="ECO:0000256" key="1">
    <source>
        <dbReference type="SAM" id="MobiDB-lite"/>
    </source>
</evidence>
<sequence>MAGEPGLPSRSRSPGSTASRDFCHPRPGDHSPQVSPGGSGGHGGSSKPRFEEPKIAAVLATIIFRSCPAVVAGAVAARSRGSKSRGLRLFSRPQSSGPARQLRPRSRSAPWPRRSPPELSPPAATAGSHRRTCSDRQKSPARSATGSQGHVFFCPRCLRRVSGKADQFGRRPRGKQPERFARISRHCCARQPRPRATAARSCRVTHSMLLFPTGKEIGPPLGGKAFVGRSAGPLRQFGAAVRRAASHRRGRKTRPGGLSVLRWSVSDPISGTGRGGRVLGRAMRWSGWGEVPSGGRSAGGNRTGAACGRAVDLPRGRRRRMGQAARLRWPYGHRRRVAG</sequence>